<dbReference type="AlphaFoldDB" id="A0AAW5YZX6"/>
<organism evidence="2 3">
    <name type="scientific">Escherichia coli</name>
    <dbReference type="NCBI Taxonomy" id="562"/>
    <lineage>
        <taxon>Bacteria</taxon>
        <taxon>Pseudomonadati</taxon>
        <taxon>Pseudomonadota</taxon>
        <taxon>Gammaproteobacteria</taxon>
        <taxon>Enterobacterales</taxon>
        <taxon>Enterobacteriaceae</taxon>
        <taxon>Escherichia</taxon>
    </lineage>
</organism>
<evidence type="ECO:0000313" key="3">
    <source>
        <dbReference type="Proteomes" id="UP001211064"/>
    </source>
</evidence>
<dbReference type="EMBL" id="JANWOR010000089">
    <property type="protein sequence ID" value="MDA4176184.1"/>
    <property type="molecule type" value="Genomic_DNA"/>
</dbReference>
<feature type="transmembrane region" description="Helical" evidence="1">
    <location>
        <begin position="163"/>
        <end position="179"/>
    </location>
</feature>
<keyword evidence="1" id="KW-0472">Membrane</keyword>
<feature type="transmembrane region" description="Helical" evidence="1">
    <location>
        <begin position="37"/>
        <end position="54"/>
    </location>
</feature>
<feature type="transmembrane region" description="Helical" evidence="1">
    <location>
        <begin position="109"/>
        <end position="125"/>
    </location>
</feature>
<feature type="transmembrane region" description="Helical" evidence="1">
    <location>
        <begin position="137"/>
        <end position="157"/>
    </location>
</feature>
<protein>
    <submittedName>
        <fullName evidence="2">Uncharacterized protein</fullName>
    </submittedName>
</protein>
<proteinExistence type="predicted"/>
<evidence type="ECO:0000313" key="2">
    <source>
        <dbReference type="EMBL" id="MDA4176184.1"/>
    </source>
</evidence>
<accession>A0AAW5YZX6</accession>
<feature type="transmembrane region" description="Helical" evidence="1">
    <location>
        <begin position="6"/>
        <end position="28"/>
    </location>
</feature>
<feature type="transmembrane region" description="Helical" evidence="1">
    <location>
        <begin position="270"/>
        <end position="294"/>
    </location>
</feature>
<evidence type="ECO:0000256" key="1">
    <source>
        <dbReference type="SAM" id="Phobius"/>
    </source>
</evidence>
<keyword evidence="1" id="KW-1133">Transmembrane helix</keyword>
<feature type="transmembrane region" description="Helical" evidence="1">
    <location>
        <begin position="330"/>
        <end position="347"/>
    </location>
</feature>
<reference evidence="2" key="1">
    <citation type="submission" date="2022-08" db="EMBL/GenBank/DDBJ databases">
        <title>Genome sequencing of human pathogens.</title>
        <authorList>
            <person name="Cao X."/>
        </authorList>
    </citation>
    <scope>NUCLEOTIDE SEQUENCE</scope>
    <source>
        <strain evidence="2">EC16126</strain>
    </source>
</reference>
<feature type="transmembrane region" description="Helical" evidence="1">
    <location>
        <begin position="60"/>
        <end position="78"/>
    </location>
</feature>
<feature type="transmembrane region" description="Helical" evidence="1">
    <location>
        <begin position="306"/>
        <end position="324"/>
    </location>
</feature>
<sequence length="350" mass="40757">MSIDLLFSITEITIVVFSVIYVFTSFLLMRKIYLDKVIIIIFCLFICVVIIQLPELNEQGLVDSVKLLFLLLLVFIAFHKPKLCMWIIIALLFLNSAFNFYTFKVIDKFSSFPFTFFILLYFLYKTKISQTPIQMNVKFYIVIFIFLLIDITQSLLINFRGQVLYSLICVVILVLNINLKSRIQYVFLTLPFLYIITMALIGYNYFNKNFVFFEPTASNIERTGMIYYLVSHANDYILHGMGTLHFLNEGGQYKALYGLPILIPNDPHNFLLRFFISIGLIGALIYHSIFFIIFKRISFLLCKENNYFAIVSCLLLVQVVLLYTLNPFNAFNRLICGLTVGVVYGYAKHR</sequence>
<feature type="transmembrane region" description="Helical" evidence="1">
    <location>
        <begin position="186"/>
        <end position="206"/>
    </location>
</feature>
<dbReference type="RefSeq" id="WP_087899523.1">
    <property type="nucleotide sequence ID" value="NZ_AP027697.1"/>
</dbReference>
<keyword evidence="1" id="KW-0812">Transmembrane</keyword>
<comment type="caution">
    <text evidence="2">The sequence shown here is derived from an EMBL/GenBank/DDBJ whole genome shotgun (WGS) entry which is preliminary data.</text>
</comment>
<gene>
    <name evidence="2" type="ORF">NY836_01935</name>
</gene>
<dbReference type="Proteomes" id="UP001211064">
    <property type="component" value="Unassembled WGS sequence"/>
</dbReference>
<name>A0AAW5YZX6_ECOLX</name>